<evidence type="ECO:0000313" key="1">
    <source>
        <dbReference type="EMBL" id="VYS95003.1"/>
    </source>
</evidence>
<protein>
    <recommendedName>
        <fullName evidence="2">Lipoprotein</fullName>
    </recommendedName>
</protein>
<organism evidence="1">
    <name type="scientific">Campylobacter ureolyticus</name>
    <dbReference type="NCBI Taxonomy" id="827"/>
    <lineage>
        <taxon>Bacteria</taxon>
        <taxon>Pseudomonadati</taxon>
        <taxon>Campylobacterota</taxon>
        <taxon>Epsilonproteobacteria</taxon>
        <taxon>Campylobacterales</taxon>
        <taxon>Campylobacteraceae</taxon>
        <taxon>Campylobacter</taxon>
    </lineage>
</organism>
<dbReference type="EMBL" id="CACRSK010000003">
    <property type="protein sequence ID" value="VYS95003.1"/>
    <property type="molecule type" value="Genomic_DNA"/>
</dbReference>
<gene>
    <name evidence="1" type="ORF">CULFYP111_00984</name>
</gene>
<sequence>MKKLNLFILVLIFLTGCAEKKSDLDPVKNELLAYTQKFESINEKRRYLAVSTYLNPVLKNSDKEIFILSSYPKEEIILLNSVNINSDFNLNITKLDLNDELLKILNINLPWSNHYKITSNVKNSDYLTLSYKTQSGINANLKFLKVSKSMYWNPQIKLDN</sequence>
<dbReference type="PROSITE" id="PS51257">
    <property type="entry name" value="PROKAR_LIPOPROTEIN"/>
    <property type="match status" value="1"/>
</dbReference>
<proteinExistence type="predicted"/>
<evidence type="ECO:0008006" key="2">
    <source>
        <dbReference type="Google" id="ProtNLM"/>
    </source>
</evidence>
<name>A0A6N2SMR0_9BACT</name>
<dbReference type="AlphaFoldDB" id="A0A6N2SMR0"/>
<accession>A0A6N2SMR0</accession>
<reference evidence="1" key="1">
    <citation type="submission" date="2019-11" db="EMBL/GenBank/DDBJ databases">
        <authorList>
            <person name="Feng L."/>
        </authorList>
    </citation>
    <scope>NUCLEOTIDE SEQUENCE</scope>
    <source>
        <strain evidence="1">CUreolyticusLFYP111</strain>
    </source>
</reference>